<proteinExistence type="inferred from homology"/>
<dbReference type="HAMAP" id="MF_00235">
    <property type="entry name" value="Adenylate_kinase_Adk"/>
    <property type="match status" value="1"/>
</dbReference>
<dbReference type="CDD" id="cd01428">
    <property type="entry name" value="ADK"/>
    <property type="match status" value="1"/>
</dbReference>
<keyword evidence="5" id="KW-1185">Reference proteome</keyword>
<dbReference type="InParanoid" id="A0A6P8PVH8"/>
<dbReference type="SUPFAM" id="SSF52540">
    <property type="entry name" value="P-loop containing nucleoside triphosphate hydrolases"/>
    <property type="match status" value="1"/>
</dbReference>
<evidence type="ECO:0000256" key="3">
    <source>
        <dbReference type="ARBA" id="ARBA00022777"/>
    </source>
</evidence>
<dbReference type="KEGG" id="gsh:117349815"/>
<evidence type="ECO:0000256" key="2">
    <source>
        <dbReference type="ARBA" id="ARBA00022741"/>
    </source>
</evidence>
<dbReference type="GO" id="GO:0005524">
    <property type="term" value="F:ATP binding"/>
    <property type="evidence" value="ECO:0007669"/>
    <property type="project" value="InterPro"/>
</dbReference>
<dbReference type="InterPro" id="IPR027417">
    <property type="entry name" value="P-loop_NTPase"/>
</dbReference>
<dbReference type="Proteomes" id="UP000515159">
    <property type="component" value="Chromosome 16"/>
</dbReference>
<dbReference type="PROSITE" id="PS00113">
    <property type="entry name" value="ADENYLATE_KINASE"/>
    <property type="match status" value="1"/>
</dbReference>
<dbReference type="Pfam" id="PF00406">
    <property type="entry name" value="ADK"/>
    <property type="match status" value="1"/>
</dbReference>
<evidence type="ECO:0000313" key="5">
    <source>
        <dbReference type="Proteomes" id="UP000515159"/>
    </source>
</evidence>
<dbReference type="GeneID" id="117349815"/>
<protein>
    <submittedName>
        <fullName evidence="6">Adenylate kinase isoenzyme 1-like</fullName>
    </submittedName>
</protein>
<gene>
    <name evidence="6" type="primary">LOC117349815</name>
</gene>
<keyword evidence="3 4" id="KW-0418">Kinase</keyword>
<dbReference type="GO" id="GO:0006139">
    <property type="term" value="P:nucleobase-containing compound metabolic process"/>
    <property type="evidence" value="ECO:0007669"/>
    <property type="project" value="InterPro"/>
</dbReference>
<dbReference type="AlphaFoldDB" id="A0A6P8PVH8"/>
<dbReference type="RefSeq" id="XP_033779301.1">
    <property type="nucleotide sequence ID" value="XM_033923410.1"/>
</dbReference>
<dbReference type="PANTHER" id="PTHR23359">
    <property type="entry name" value="NUCLEOTIDE KINASE"/>
    <property type="match status" value="1"/>
</dbReference>
<dbReference type="OrthoDB" id="442176at2759"/>
<dbReference type="InterPro" id="IPR033690">
    <property type="entry name" value="Adenylat_kinase_CS"/>
</dbReference>
<keyword evidence="2" id="KW-0547">Nucleotide-binding</keyword>
<name>A0A6P8PVH8_GEOSA</name>
<evidence type="ECO:0000256" key="4">
    <source>
        <dbReference type="RuleBase" id="RU003330"/>
    </source>
</evidence>
<organism evidence="5 6">
    <name type="scientific">Geotrypetes seraphini</name>
    <name type="common">Gaboon caecilian</name>
    <name type="synonym">Caecilia seraphini</name>
    <dbReference type="NCBI Taxonomy" id="260995"/>
    <lineage>
        <taxon>Eukaryota</taxon>
        <taxon>Metazoa</taxon>
        <taxon>Chordata</taxon>
        <taxon>Craniata</taxon>
        <taxon>Vertebrata</taxon>
        <taxon>Euteleostomi</taxon>
        <taxon>Amphibia</taxon>
        <taxon>Gymnophiona</taxon>
        <taxon>Geotrypetes</taxon>
    </lineage>
</organism>
<keyword evidence="1 4" id="KW-0808">Transferase</keyword>
<dbReference type="PRINTS" id="PR00094">
    <property type="entry name" value="ADENYLTKNASE"/>
</dbReference>
<dbReference type="InterPro" id="IPR000850">
    <property type="entry name" value="Adenylat/UMP-CMP_kin"/>
</dbReference>
<dbReference type="GO" id="GO:0019205">
    <property type="term" value="F:nucleobase-containing compound kinase activity"/>
    <property type="evidence" value="ECO:0007669"/>
    <property type="project" value="InterPro"/>
</dbReference>
<evidence type="ECO:0000313" key="6">
    <source>
        <dbReference type="RefSeq" id="XP_033779301.1"/>
    </source>
</evidence>
<dbReference type="Gene3D" id="3.40.50.300">
    <property type="entry name" value="P-loop containing nucleotide triphosphate hydrolases"/>
    <property type="match status" value="1"/>
</dbReference>
<reference evidence="6" key="1">
    <citation type="submission" date="2025-08" db="UniProtKB">
        <authorList>
            <consortium name="RefSeq"/>
        </authorList>
    </citation>
    <scope>IDENTIFICATION</scope>
</reference>
<evidence type="ECO:0000256" key="1">
    <source>
        <dbReference type="ARBA" id="ARBA00022679"/>
    </source>
</evidence>
<accession>A0A6P8PVH8</accession>
<comment type="similarity">
    <text evidence="4">Belongs to the adenylate kinase family.</text>
</comment>
<sequence length="220" mass="25001">MPEVDSYKDCIIPAKRTGSTIPAEYADEKKLRAQPVILILGGPGTGRNTQCEKIVTKYGFTHLCIGDLLRVEATYCTPRGRQIRDTMQKGDNVSLDIVMELLRNNMLAKLDTAKGFLIDGFPRDVAQAEEFEKLVGLPKVVIMYECSPETMVARLLIRGQTSHRFDDNEETIKKRMDGYFKLKESIVNYYQNKKLLRKILGEESREDVFLKTCAVLDSLE</sequence>